<dbReference type="Proteomes" id="UP000315677">
    <property type="component" value="Unassembled WGS sequence"/>
</dbReference>
<reference evidence="4 5" key="1">
    <citation type="submission" date="2019-06" db="EMBL/GenBank/DDBJ databases">
        <title>Sequencing the genomes of 1000 actinobacteria strains.</title>
        <authorList>
            <person name="Klenk H.-P."/>
        </authorList>
    </citation>
    <scope>NUCLEOTIDE SEQUENCE [LARGE SCALE GENOMIC DNA]</scope>
    <source>
        <strain evidence="4 5">DSM 45301</strain>
    </source>
</reference>
<evidence type="ECO:0000259" key="3">
    <source>
        <dbReference type="PROSITE" id="PS51077"/>
    </source>
</evidence>
<evidence type="ECO:0000313" key="4">
    <source>
        <dbReference type="EMBL" id="TQM16197.1"/>
    </source>
</evidence>
<comment type="caution">
    <text evidence="4">The sequence shown here is derived from an EMBL/GenBank/DDBJ whole genome shotgun (WGS) entry which is preliminary data.</text>
</comment>
<keyword evidence="1" id="KW-0805">Transcription regulation</keyword>
<accession>A0A543E3N2</accession>
<keyword evidence="2" id="KW-0804">Transcription</keyword>
<dbReference type="GO" id="GO:0045892">
    <property type="term" value="P:negative regulation of DNA-templated transcription"/>
    <property type="evidence" value="ECO:0007669"/>
    <property type="project" value="TreeGrafter"/>
</dbReference>
<dbReference type="PANTHER" id="PTHR30136">
    <property type="entry name" value="HELIX-TURN-HELIX TRANSCRIPTIONAL REGULATOR, ICLR FAMILY"/>
    <property type="match status" value="1"/>
</dbReference>
<dbReference type="InterPro" id="IPR050707">
    <property type="entry name" value="HTH_MetabolicPath_Reg"/>
</dbReference>
<dbReference type="PROSITE" id="PS51077">
    <property type="entry name" value="HTH_ICLR"/>
    <property type="match status" value="1"/>
</dbReference>
<dbReference type="GO" id="GO:0003677">
    <property type="term" value="F:DNA binding"/>
    <property type="evidence" value="ECO:0007669"/>
    <property type="project" value="UniProtKB-KW"/>
</dbReference>
<dbReference type="SUPFAM" id="SSF55781">
    <property type="entry name" value="GAF domain-like"/>
    <property type="match status" value="1"/>
</dbReference>
<dbReference type="OrthoDB" id="5242615at2"/>
<proteinExistence type="predicted"/>
<dbReference type="InterPro" id="IPR005471">
    <property type="entry name" value="Tscrpt_reg_IclR_N"/>
</dbReference>
<dbReference type="InterPro" id="IPR029016">
    <property type="entry name" value="GAF-like_dom_sf"/>
</dbReference>
<dbReference type="RefSeq" id="WP_142053068.1">
    <property type="nucleotide sequence ID" value="NZ_VFPA01000001.1"/>
</dbReference>
<protein>
    <submittedName>
        <fullName evidence="4">DNA-binding IclR family transcriptional regulator</fullName>
    </submittedName>
</protein>
<dbReference type="PANTHER" id="PTHR30136:SF24">
    <property type="entry name" value="HTH-TYPE TRANSCRIPTIONAL REPRESSOR ALLR"/>
    <property type="match status" value="1"/>
</dbReference>
<keyword evidence="5" id="KW-1185">Reference proteome</keyword>
<name>A0A543E3N2_9PSEU</name>
<evidence type="ECO:0000256" key="2">
    <source>
        <dbReference type="ARBA" id="ARBA00023163"/>
    </source>
</evidence>
<keyword evidence="4" id="KW-0238">DNA-binding</keyword>
<dbReference type="EMBL" id="VFPA01000001">
    <property type="protein sequence ID" value="TQM16197.1"/>
    <property type="molecule type" value="Genomic_DNA"/>
</dbReference>
<dbReference type="SUPFAM" id="SSF46785">
    <property type="entry name" value="Winged helix' DNA-binding domain"/>
    <property type="match status" value="1"/>
</dbReference>
<dbReference type="AlphaFoldDB" id="A0A543E3N2"/>
<evidence type="ECO:0000256" key="1">
    <source>
        <dbReference type="ARBA" id="ARBA00023015"/>
    </source>
</evidence>
<dbReference type="Gene3D" id="1.10.10.10">
    <property type="entry name" value="Winged helix-like DNA-binding domain superfamily/Winged helix DNA-binding domain"/>
    <property type="match status" value="1"/>
</dbReference>
<feature type="domain" description="HTH iclR-type" evidence="3">
    <location>
        <begin position="8"/>
        <end position="70"/>
    </location>
</feature>
<sequence>MAPARNTGSSTTRALRVVEAVAAAGDGVTPKAIARRLGIPLPSVYRAIGTLVEAGYLVRLHDVRGYGLGRRVAQLHRSLAEQVRPSAPVRAVLHDVHVRVGAAAYLAVLRDADVVLAHVDDCGEHPRPGPMHVGEALAPHGTAAGRALLGDARPDEPVVVVEEFEPGTAGVAAAVRVEGGRGALGVSVPGAELGARRSELERAVREAAARIGELAAGPGAAAP</sequence>
<gene>
    <name evidence="4" type="ORF">FB558_3005</name>
</gene>
<dbReference type="InterPro" id="IPR036388">
    <property type="entry name" value="WH-like_DNA-bd_sf"/>
</dbReference>
<dbReference type="Pfam" id="PF09339">
    <property type="entry name" value="HTH_IclR"/>
    <property type="match status" value="1"/>
</dbReference>
<dbReference type="Gene3D" id="3.30.450.40">
    <property type="match status" value="2"/>
</dbReference>
<evidence type="ECO:0000313" key="5">
    <source>
        <dbReference type="Proteomes" id="UP000315677"/>
    </source>
</evidence>
<dbReference type="GO" id="GO:0003700">
    <property type="term" value="F:DNA-binding transcription factor activity"/>
    <property type="evidence" value="ECO:0007669"/>
    <property type="project" value="TreeGrafter"/>
</dbReference>
<organism evidence="4 5">
    <name type="scientific">Pseudonocardia kunmingensis</name>
    <dbReference type="NCBI Taxonomy" id="630975"/>
    <lineage>
        <taxon>Bacteria</taxon>
        <taxon>Bacillati</taxon>
        <taxon>Actinomycetota</taxon>
        <taxon>Actinomycetes</taxon>
        <taxon>Pseudonocardiales</taxon>
        <taxon>Pseudonocardiaceae</taxon>
        <taxon>Pseudonocardia</taxon>
    </lineage>
</organism>
<dbReference type="InterPro" id="IPR036390">
    <property type="entry name" value="WH_DNA-bd_sf"/>
</dbReference>